<keyword evidence="6 8" id="KW-0472">Membrane</keyword>
<dbReference type="GO" id="GO:0005886">
    <property type="term" value="C:plasma membrane"/>
    <property type="evidence" value="ECO:0007669"/>
    <property type="project" value="UniProtKB-SubCell"/>
</dbReference>
<evidence type="ECO:0000256" key="1">
    <source>
        <dbReference type="ARBA" id="ARBA00022448"/>
    </source>
</evidence>
<dbReference type="Proteomes" id="UP000764045">
    <property type="component" value="Unassembled WGS sequence"/>
</dbReference>
<evidence type="ECO:0000256" key="4">
    <source>
        <dbReference type="ARBA" id="ARBA00022989"/>
    </source>
</evidence>
<keyword evidence="3 8" id="KW-0812">Transmembrane</keyword>
<dbReference type="AlphaFoldDB" id="A0A938WLD1"/>
<evidence type="ECO:0000313" key="9">
    <source>
        <dbReference type="EMBL" id="MBM6662026.1"/>
    </source>
</evidence>
<comment type="similarity">
    <text evidence="8">Belongs to the MntP (TC 9.B.29) family.</text>
</comment>
<proteinExistence type="inferred from homology"/>
<dbReference type="Pfam" id="PF02659">
    <property type="entry name" value="Mntp"/>
    <property type="match status" value="1"/>
</dbReference>
<comment type="caution">
    <text evidence="9">The sequence shown here is derived from an EMBL/GenBank/DDBJ whole genome shotgun (WGS) entry which is preliminary data.</text>
</comment>
<reference evidence="9 10" key="1">
    <citation type="journal article" date="2021" name="Sci. Rep.">
        <title>The distribution of antibiotic resistance genes in chicken gut microbiota commensals.</title>
        <authorList>
            <person name="Juricova H."/>
            <person name="Matiasovicova J."/>
            <person name="Kubasova T."/>
            <person name="Cejkova D."/>
            <person name="Rychlik I."/>
        </authorList>
    </citation>
    <scope>NUCLEOTIDE SEQUENCE [LARGE SCALE GENOMIC DNA]</scope>
    <source>
        <strain evidence="9 10">An819</strain>
    </source>
</reference>
<feature type="transmembrane region" description="Helical" evidence="8">
    <location>
        <begin position="107"/>
        <end position="130"/>
    </location>
</feature>
<dbReference type="HAMAP" id="MF_01521">
    <property type="entry name" value="MntP_pump"/>
    <property type="match status" value="1"/>
</dbReference>
<feature type="transmembrane region" description="Helical" evidence="8">
    <location>
        <begin position="172"/>
        <end position="191"/>
    </location>
</feature>
<comment type="function">
    <text evidence="8">Probably functions as a manganese efflux pump.</text>
</comment>
<evidence type="ECO:0000256" key="7">
    <source>
        <dbReference type="ARBA" id="ARBA00023211"/>
    </source>
</evidence>
<evidence type="ECO:0000256" key="6">
    <source>
        <dbReference type="ARBA" id="ARBA00023136"/>
    </source>
</evidence>
<evidence type="ECO:0000256" key="2">
    <source>
        <dbReference type="ARBA" id="ARBA00022475"/>
    </source>
</evidence>
<dbReference type="EMBL" id="JACJJL010000015">
    <property type="protein sequence ID" value="MBM6662026.1"/>
    <property type="molecule type" value="Genomic_DNA"/>
</dbReference>
<keyword evidence="2 8" id="KW-1003">Cell membrane</keyword>
<dbReference type="GO" id="GO:0005384">
    <property type="term" value="F:manganese ion transmembrane transporter activity"/>
    <property type="evidence" value="ECO:0007669"/>
    <property type="project" value="UniProtKB-UniRule"/>
</dbReference>
<feature type="transmembrane region" description="Helical" evidence="8">
    <location>
        <begin position="136"/>
        <end position="160"/>
    </location>
</feature>
<dbReference type="PANTHER" id="PTHR35529:SF1">
    <property type="entry name" value="MANGANESE EFFLUX PUMP MNTP-RELATED"/>
    <property type="match status" value="1"/>
</dbReference>
<dbReference type="InterPro" id="IPR003810">
    <property type="entry name" value="Mntp/YtaF"/>
</dbReference>
<keyword evidence="10" id="KW-1185">Reference proteome</keyword>
<evidence type="ECO:0000313" key="10">
    <source>
        <dbReference type="Proteomes" id="UP000764045"/>
    </source>
</evidence>
<evidence type="ECO:0000256" key="8">
    <source>
        <dbReference type="HAMAP-Rule" id="MF_01521"/>
    </source>
</evidence>
<dbReference type="RefSeq" id="WP_205110063.1">
    <property type="nucleotide sequence ID" value="NZ_JACJJL010000015.1"/>
</dbReference>
<evidence type="ECO:0000256" key="5">
    <source>
        <dbReference type="ARBA" id="ARBA00023065"/>
    </source>
</evidence>
<gene>
    <name evidence="8" type="primary">mntP</name>
    <name evidence="9" type="ORF">H6B30_09750</name>
</gene>
<sequence length="192" mass="20939">MSLFDICLLSLALAMDCFAVSMVSGVIMRRFIFCVTIRMAVFFGAFQAFMPFLGWLGTNYFSDYLQSVDHWIAFGLLAFLGGKMIRDAFVEEEECHHFNPRKLRTQIVLSVATSIDALAVGISFACLGYKSAGQLGVPLLVIGLFSFVMAITGNALGVKFGKAIAKKLKPELVGGVILMLIGIKILVSHLAE</sequence>
<feature type="transmembrane region" description="Helical" evidence="8">
    <location>
        <begin position="39"/>
        <end position="58"/>
    </location>
</feature>
<keyword evidence="4 8" id="KW-1133">Transmembrane helix</keyword>
<feature type="transmembrane region" description="Helical" evidence="8">
    <location>
        <begin position="6"/>
        <end position="27"/>
    </location>
</feature>
<protein>
    <recommendedName>
        <fullName evidence="8">Putative manganese efflux pump MntP</fullName>
    </recommendedName>
</protein>
<accession>A0A938WLD1</accession>
<dbReference type="InterPro" id="IPR022929">
    <property type="entry name" value="Put_MntP"/>
</dbReference>
<organism evidence="9 10">
    <name type="scientific">Marseilla massiliensis</name>
    <dbReference type="NCBI Taxonomy" id="1841864"/>
    <lineage>
        <taxon>Bacteria</taxon>
        <taxon>Pseudomonadati</taxon>
        <taxon>Bacteroidota</taxon>
        <taxon>Bacteroidia</taxon>
        <taxon>Bacteroidales</taxon>
        <taxon>Prevotellaceae</taxon>
        <taxon>Marseilla</taxon>
    </lineage>
</organism>
<name>A0A938WLD1_9BACT</name>
<keyword evidence="5 8" id="KW-0406">Ion transport</keyword>
<keyword evidence="1 8" id="KW-0813">Transport</keyword>
<dbReference type="PANTHER" id="PTHR35529">
    <property type="entry name" value="MANGANESE EFFLUX PUMP MNTP-RELATED"/>
    <property type="match status" value="1"/>
</dbReference>
<keyword evidence="7 8" id="KW-0464">Manganese</keyword>
<comment type="subcellular location">
    <subcellularLocation>
        <location evidence="8">Cell membrane</location>
        <topology evidence="8">Multi-pass membrane protein</topology>
    </subcellularLocation>
</comment>
<evidence type="ECO:0000256" key="3">
    <source>
        <dbReference type="ARBA" id="ARBA00022692"/>
    </source>
</evidence>